<evidence type="ECO:0000313" key="2">
    <source>
        <dbReference type="Proteomes" id="UP001597451"/>
    </source>
</evidence>
<accession>A0ABW5PYI6</accession>
<dbReference type="InterPro" id="IPR006135">
    <property type="entry name" value="T3SS_substrate_exporter"/>
</dbReference>
<dbReference type="EMBL" id="JBHUMX010000013">
    <property type="protein sequence ID" value="MFD2628369.1"/>
    <property type="molecule type" value="Genomic_DNA"/>
</dbReference>
<dbReference type="SUPFAM" id="SSF160544">
    <property type="entry name" value="EscU C-terminal domain-like"/>
    <property type="match status" value="1"/>
</dbReference>
<sequence>MMEKRKKAAALSYDERRGTAPIVSASGKGMTAEAIIQKAKEHQVPILEDSSMVEILAELNINEAIPEELYQAVAEVFAFVYRVDRKLEES</sequence>
<dbReference type="PANTHER" id="PTHR30531:SF12">
    <property type="entry name" value="FLAGELLAR BIOSYNTHETIC PROTEIN FLHB"/>
    <property type="match status" value="1"/>
</dbReference>
<organism evidence="1 2">
    <name type="scientific">Oceanobacillus kapialis</name>
    <dbReference type="NCBI Taxonomy" id="481353"/>
    <lineage>
        <taxon>Bacteria</taxon>
        <taxon>Bacillati</taxon>
        <taxon>Bacillota</taxon>
        <taxon>Bacilli</taxon>
        <taxon>Bacillales</taxon>
        <taxon>Bacillaceae</taxon>
        <taxon>Oceanobacillus</taxon>
    </lineage>
</organism>
<dbReference type="Proteomes" id="UP001597451">
    <property type="component" value="Unassembled WGS sequence"/>
</dbReference>
<gene>
    <name evidence="1" type="ORF">ACFSUN_06175</name>
</gene>
<evidence type="ECO:0000313" key="1">
    <source>
        <dbReference type="EMBL" id="MFD2628369.1"/>
    </source>
</evidence>
<proteinExistence type="predicted"/>
<dbReference type="InterPro" id="IPR029025">
    <property type="entry name" value="T3SS_substrate_exporter_C"/>
</dbReference>
<keyword evidence="2" id="KW-1185">Reference proteome</keyword>
<name>A0ABW5PYI6_9BACI</name>
<comment type="caution">
    <text evidence="1">The sequence shown here is derived from an EMBL/GenBank/DDBJ whole genome shotgun (WGS) entry which is preliminary data.</text>
</comment>
<dbReference type="Gene3D" id="3.40.1690.10">
    <property type="entry name" value="secretion proteins EscU"/>
    <property type="match status" value="1"/>
</dbReference>
<reference evidence="2" key="1">
    <citation type="journal article" date="2019" name="Int. J. Syst. Evol. Microbiol.">
        <title>The Global Catalogue of Microorganisms (GCM) 10K type strain sequencing project: providing services to taxonomists for standard genome sequencing and annotation.</title>
        <authorList>
            <consortium name="The Broad Institute Genomics Platform"/>
            <consortium name="The Broad Institute Genome Sequencing Center for Infectious Disease"/>
            <person name="Wu L."/>
            <person name="Ma J."/>
        </authorList>
    </citation>
    <scope>NUCLEOTIDE SEQUENCE [LARGE SCALE GENOMIC DNA]</scope>
    <source>
        <strain evidence="2">TISTR 1858</strain>
    </source>
</reference>
<dbReference type="Pfam" id="PF01312">
    <property type="entry name" value="Bac_export_2"/>
    <property type="match status" value="1"/>
</dbReference>
<dbReference type="RefSeq" id="WP_379561066.1">
    <property type="nucleotide sequence ID" value="NZ_CP085256.1"/>
</dbReference>
<dbReference type="PANTHER" id="PTHR30531">
    <property type="entry name" value="FLAGELLAR BIOSYNTHETIC PROTEIN FLHB"/>
    <property type="match status" value="1"/>
</dbReference>
<protein>
    <submittedName>
        <fullName evidence="1">EscU/YscU/HrcU family type III secretion system export apparatus switch protein</fullName>
    </submittedName>
</protein>